<keyword evidence="5 9" id="KW-0812">Transmembrane</keyword>
<dbReference type="PANTHER" id="PTHR36488">
    <property type="entry name" value="CASP-LIKE PROTEIN 1U1"/>
    <property type="match status" value="1"/>
</dbReference>
<protein>
    <recommendedName>
        <fullName evidence="9">CASP-like protein</fullName>
    </recommendedName>
</protein>
<dbReference type="InterPro" id="IPR006459">
    <property type="entry name" value="CASP/CASPL"/>
</dbReference>
<feature type="transmembrane region" description="Helical" evidence="9">
    <location>
        <begin position="78"/>
        <end position="103"/>
    </location>
</feature>
<evidence type="ECO:0000313" key="12">
    <source>
        <dbReference type="Proteomes" id="UP000187203"/>
    </source>
</evidence>
<evidence type="ECO:0000256" key="4">
    <source>
        <dbReference type="ARBA" id="ARBA00022475"/>
    </source>
</evidence>
<evidence type="ECO:0000256" key="1">
    <source>
        <dbReference type="ARBA" id="ARBA00004651"/>
    </source>
</evidence>
<dbReference type="InterPro" id="IPR044173">
    <property type="entry name" value="CASPL"/>
</dbReference>
<feature type="domain" description="Casparian strip membrane protein" evidence="10">
    <location>
        <begin position="4"/>
        <end position="142"/>
    </location>
</feature>
<dbReference type="GO" id="GO:0005886">
    <property type="term" value="C:plasma membrane"/>
    <property type="evidence" value="ECO:0007669"/>
    <property type="project" value="UniProtKB-SubCell"/>
</dbReference>
<dbReference type="AlphaFoldDB" id="A0A1R3H4G7"/>
<dbReference type="InterPro" id="IPR006702">
    <property type="entry name" value="CASP_dom"/>
</dbReference>
<feature type="binding site" evidence="8">
    <location>
        <begin position="249"/>
        <end position="256"/>
    </location>
    <ligand>
        <name>substrate</name>
    </ligand>
</feature>
<dbReference type="Pfam" id="PF00300">
    <property type="entry name" value="His_Phos_1"/>
    <property type="match status" value="2"/>
</dbReference>
<evidence type="ECO:0000256" key="3">
    <source>
        <dbReference type="ARBA" id="ARBA00011489"/>
    </source>
</evidence>
<sequence length="421" mass="46665">MAKTKRVITILLRLLALGACISATVVMITSHDSADVLNMKFSAKYTNTPTFKYYVIAEAIAAGYSLIVLFLSSKSLCWRLIVILDVVMAMLLTSSISAALAIAQVGKKGNSHAGWLPVCDQVPKFCDHVTGSLVSGFVAAIVYLVLNLYSLHAVLSPLFPNMVCEALSFAIPLFTNLTSKDAKRDRKHSTIYRSIPRIRCSSYSAEQPIIAEKPQNDHSLTGTAYDFERATTSLTGQFLLNSKKVTIVRHGLSTWNEEGRIQGSSNSSVLTEAGVKQAERCRQALANMHFDQCFASPISRAKNLEAVDARVIYPKEYVTWREDPANFYVNGVYPTRRLWATAREAWREILLTPGEHFLVVTHKSILRALICTALGLPPERFRAIDVNNGGISTFSFNKRGEAMLQSLNMTAHMYSDHVYIS</sequence>
<feature type="binding site" evidence="8">
    <location>
        <position position="300"/>
    </location>
    <ligand>
        <name>substrate</name>
    </ligand>
</feature>
<comment type="similarity">
    <text evidence="2 9">Belongs to the Casparian strip membrane proteins (CASP) family.</text>
</comment>
<dbReference type="InterPro" id="IPR013078">
    <property type="entry name" value="His_Pase_superF_clade-1"/>
</dbReference>
<dbReference type="Pfam" id="PF04535">
    <property type="entry name" value="CASP_dom"/>
    <property type="match status" value="1"/>
</dbReference>
<comment type="subcellular location">
    <subcellularLocation>
        <location evidence="1 9">Cell membrane</location>
        <topology evidence="1 9">Multi-pass membrane protein</topology>
    </subcellularLocation>
</comment>
<comment type="subunit">
    <text evidence="3 9">Homodimer and heterodimers.</text>
</comment>
<dbReference type="OrthoDB" id="354304at2759"/>
<dbReference type="InterPro" id="IPR029033">
    <property type="entry name" value="His_PPase_superfam"/>
</dbReference>
<evidence type="ECO:0000256" key="8">
    <source>
        <dbReference type="PIRSR" id="PIRSR613078-2"/>
    </source>
</evidence>
<feature type="transmembrane region" description="Helical" evidence="9">
    <location>
        <begin position="133"/>
        <end position="155"/>
    </location>
</feature>
<keyword evidence="6 9" id="KW-1133">Transmembrane helix</keyword>
<evidence type="ECO:0000259" key="10">
    <source>
        <dbReference type="Pfam" id="PF04535"/>
    </source>
</evidence>
<proteinExistence type="inferred from homology"/>
<dbReference type="Gene3D" id="3.40.50.1240">
    <property type="entry name" value="Phosphoglycerate mutase-like"/>
    <property type="match status" value="2"/>
</dbReference>
<evidence type="ECO:0000313" key="11">
    <source>
        <dbReference type="EMBL" id="OMO65160.1"/>
    </source>
</evidence>
<dbReference type="SMART" id="SM00855">
    <property type="entry name" value="PGAM"/>
    <property type="match status" value="1"/>
</dbReference>
<keyword evidence="12" id="KW-1185">Reference proteome</keyword>
<keyword evidence="7 9" id="KW-0472">Membrane</keyword>
<dbReference type="NCBIfam" id="TIGR01569">
    <property type="entry name" value="A_tha_TIGR01569"/>
    <property type="match status" value="1"/>
</dbReference>
<evidence type="ECO:0000256" key="5">
    <source>
        <dbReference type="ARBA" id="ARBA00022692"/>
    </source>
</evidence>
<gene>
    <name evidence="11" type="ORF">COLO4_31477</name>
</gene>
<dbReference type="SUPFAM" id="SSF53254">
    <property type="entry name" value="Phosphoglycerate mutase-like"/>
    <property type="match status" value="1"/>
</dbReference>
<name>A0A1R3H4G7_9ROSI</name>
<evidence type="ECO:0000256" key="6">
    <source>
        <dbReference type="ARBA" id="ARBA00022989"/>
    </source>
</evidence>
<evidence type="ECO:0000256" key="7">
    <source>
        <dbReference type="ARBA" id="ARBA00023136"/>
    </source>
</evidence>
<dbReference type="CDD" id="cd07067">
    <property type="entry name" value="HP_PGM_like"/>
    <property type="match status" value="1"/>
</dbReference>
<keyword evidence="4 9" id="KW-1003">Cell membrane</keyword>
<evidence type="ECO:0000256" key="9">
    <source>
        <dbReference type="RuleBase" id="RU361233"/>
    </source>
</evidence>
<organism evidence="11 12">
    <name type="scientific">Corchorus olitorius</name>
    <dbReference type="NCBI Taxonomy" id="93759"/>
    <lineage>
        <taxon>Eukaryota</taxon>
        <taxon>Viridiplantae</taxon>
        <taxon>Streptophyta</taxon>
        <taxon>Embryophyta</taxon>
        <taxon>Tracheophyta</taxon>
        <taxon>Spermatophyta</taxon>
        <taxon>Magnoliopsida</taxon>
        <taxon>eudicotyledons</taxon>
        <taxon>Gunneridae</taxon>
        <taxon>Pentapetalae</taxon>
        <taxon>rosids</taxon>
        <taxon>malvids</taxon>
        <taxon>Malvales</taxon>
        <taxon>Malvaceae</taxon>
        <taxon>Grewioideae</taxon>
        <taxon>Apeibeae</taxon>
        <taxon>Corchorus</taxon>
    </lineage>
</organism>
<dbReference type="PANTHER" id="PTHR36488:SF8">
    <property type="entry name" value="CASP-LIKE PROTEIN 1U1"/>
    <property type="match status" value="1"/>
</dbReference>
<dbReference type="EMBL" id="AWUE01020855">
    <property type="protein sequence ID" value="OMO65160.1"/>
    <property type="molecule type" value="Genomic_DNA"/>
</dbReference>
<evidence type="ECO:0000256" key="2">
    <source>
        <dbReference type="ARBA" id="ARBA00007651"/>
    </source>
</evidence>
<feature type="transmembrane region" description="Helical" evidence="9">
    <location>
        <begin position="12"/>
        <end position="31"/>
    </location>
</feature>
<dbReference type="Proteomes" id="UP000187203">
    <property type="component" value="Unassembled WGS sequence"/>
</dbReference>
<accession>A0A1R3H4G7</accession>
<reference evidence="12" key="1">
    <citation type="submission" date="2013-09" db="EMBL/GenBank/DDBJ databases">
        <title>Corchorus olitorius genome sequencing.</title>
        <authorList>
            <person name="Alam M."/>
            <person name="Haque M.S."/>
            <person name="Islam M.S."/>
            <person name="Emdad E.M."/>
            <person name="Islam M.M."/>
            <person name="Ahmed B."/>
            <person name="Halim A."/>
            <person name="Hossen Q.M.M."/>
            <person name="Hossain M.Z."/>
            <person name="Ahmed R."/>
            <person name="Khan M.M."/>
            <person name="Islam R."/>
            <person name="Rashid M.M."/>
            <person name="Khan S.A."/>
            <person name="Rahman M.S."/>
            <person name="Alam M."/>
            <person name="Yahiya A.S."/>
            <person name="Khan M.S."/>
            <person name="Azam M.S."/>
            <person name="Haque T."/>
            <person name="Lashkar M.Z.H."/>
            <person name="Akhand A.I."/>
            <person name="Morshed G."/>
            <person name="Roy S."/>
            <person name="Uddin K.S."/>
            <person name="Rabeya T."/>
            <person name="Hossain A.S."/>
            <person name="Chowdhury A."/>
            <person name="Snigdha A.R."/>
            <person name="Mortoza M.S."/>
            <person name="Matin S.A."/>
            <person name="Hoque S.M.E."/>
            <person name="Islam M.K."/>
            <person name="Roy D.K."/>
            <person name="Haider R."/>
            <person name="Moosa M.M."/>
            <person name="Elias S.M."/>
            <person name="Hasan A.M."/>
            <person name="Jahan S."/>
            <person name="Shafiuddin M."/>
            <person name="Mahmood N."/>
            <person name="Shommy N.S."/>
        </authorList>
    </citation>
    <scope>NUCLEOTIDE SEQUENCE [LARGE SCALE GENOMIC DNA]</scope>
    <source>
        <strain evidence="12">cv. O-4</strain>
    </source>
</reference>
<feature type="transmembrane region" description="Helical" evidence="9">
    <location>
        <begin position="51"/>
        <end position="71"/>
    </location>
</feature>
<comment type="caution">
    <text evidence="11">The sequence shown here is derived from an EMBL/GenBank/DDBJ whole genome shotgun (WGS) entry which is preliminary data.</text>
</comment>